<name>A0AA46AIL7_9CLOT</name>
<evidence type="ECO:0000313" key="1">
    <source>
        <dbReference type="EMBL" id="SMP51781.1"/>
    </source>
</evidence>
<proteinExistence type="predicted"/>
<sequence>MIVGLPATGGSATNDMSHIRRPVFTTGRFLHTHKENLYMHTSFADAGSNTIKKDMRRTGSWKNGR</sequence>
<accession>A0AA46AIL7</accession>
<gene>
    <name evidence="1" type="ORF">SAMN06296020_104125</name>
</gene>
<reference evidence="1" key="1">
    <citation type="submission" date="2017-05" db="EMBL/GenBank/DDBJ databases">
        <authorList>
            <person name="Varghese N."/>
            <person name="Submissions S."/>
        </authorList>
    </citation>
    <scope>NUCLEOTIDE SEQUENCE</scope>
    <source>
        <strain evidence="1">Su22</strain>
    </source>
</reference>
<comment type="caution">
    <text evidence="1">The sequence shown here is derived from an EMBL/GenBank/DDBJ whole genome shotgun (WGS) entry which is preliminary data.</text>
</comment>
<protein>
    <submittedName>
        <fullName evidence="1">Uncharacterized protein</fullName>
    </submittedName>
</protein>
<evidence type="ECO:0000313" key="2">
    <source>
        <dbReference type="Proteomes" id="UP001158066"/>
    </source>
</evidence>
<dbReference type="AlphaFoldDB" id="A0AA46AIL7"/>
<dbReference type="Proteomes" id="UP001158066">
    <property type="component" value="Unassembled WGS sequence"/>
</dbReference>
<keyword evidence="2" id="KW-1185">Reference proteome</keyword>
<dbReference type="EMBL" id="FXUF01000004">
    <property type="protein sequence ID" value="SMP51781.1"/>
    <property type="molecule type" value="Genomic_DNA"/>
</dbReference>
<organism evidence="1 2">
    <name type="scientific">Anoxynatronum buryatiense</name>
    <dbReference type="NCBI Taxonomy" id="489973"/>
    <lineage>
        <taxon>Bacteria</taxon>
        <taxon>Bacillati</taxon>
        <taxon>Bacillota</taxon>
        <taxon>Clostridia</taxon>
        <taxon>Eubacteriales</taxon>
        <taxon>Clostridiaceae</taxon>
        <taxon>Anoxynatronum</taxon>
    </lineage>
</organism>